<dbReference type="SUPFAM" id="SSF52402">
    <property type="entry name" value="Adenine nucleotide alpha hydrolases-like"/>
    <property type="match status" value="1"/>
</dbReference>
<comment type="domain">
    <text evidence="7">The N-terminal region contains the highly conserved SGGXDS motif, predicted to be a P-loop motif involved in ATP binding.</text>
</comment>
<keyword evidence="3 7" id="KW-0819">tRNA processing</keyword>
<dbReference type="InterPro" id="IPR012094">
    <property type="entry name" value="tRNA_Ile_lys_synt"/>
</dbReference>
<dbReference type="EMBL" id="VHIR01000013">
    <property type="protein sequence ID" value="TQE43083.1"/>
    <property type="molecule type" value="Genomic_DNA"/>
</dbReference>
<evidence type="ECO:0000256" key="7">
    <source>
        <dbReference type="HAMAP-Rule" id="MF_01161"/>
    </source>
</evidence>
<evidence type="ECO:0000259" key="9">
    <source>
        <dbReference type="Pfam" id="PF09179"/>
    </source>
</evidence>
<gene>
    <name evidence="7 10" type="primary">tilS</name>
    <name evidence="10" type="ORF">EJK80_09220</name>
</gene>
<organism evidence="10 11">
    <name type="scientific">Corynebacterium phoceense</name>
    <dbReference type="NCBI Taxonomy" id="1686286"/>
    <lineage>
        <taxon>Bacteria</taxon>
        <taxon>Bacillati</taxon>
        <taxon>Actinomycetota</taxon>
        <taxon>Actinomycetes</taxon>
        <taxon>Mycobacteriales</taxon>
        <taxon>Corynebacteriaceae</taxon>
        <taxon>Corynebacterium</taxon>
    </lineage>
</organism>
<dbReference type="GO" id="GO:0032267">
    <property type="term" value="F:tRNA(Ile)-lysidine synthase activity"/>
    <property type="evidence" value="ECO:0007669"/>
    <property type="project" value="UniProtKB-EC"/>
</dbReference>
<keyword evidence="4 7" id="KW-0547">Nucleotide-binding</keyword>
<comment type="similarity">
    <text evidence="7">Belongs to the tRNA(Ile)-lysidine synthase family.</text>
</comment>
<dbReference type="HAMAP" id="MF_01161">
    <property type="entry name" value="tRNA_Ile_lys_synt"/>
    <property type="match status" value="1"/>
</dbReference>
<dbReference type="PANTHER" id="PTHR43033:SF1">
    <property type="entry name" value="TRNA(ILE)-LYSIDINE SYNTHASE-RELATED"/>
    <property type="match status" value="1"/>
</dbReference>
<dbReference type="GO" id="GO:0005524">
    <property type="term" value="F:ATP binding"/>
    <property type="evidence" value="ECO:0007669"/>
    <property type="project" value="UniProtKB-UniRule"/>
</dbReference>
<evidence type="ECO:0000259" key="8">
    <source>
        <dbReference type="Pfam" id="PF01171"/>
    </source>
</evidence>
<dbReference type="NCBIfam" id="TIGR02432">
    <property type="entry name" value="lysidine_TilS_N"/>
    <property type="match status" value="1"/>
</dbReference>
<dbReference type="EC" id="6.3.4.19" evidence="7"/>
<dbReference type="InterPro" id="IPR012795">
    <property type="entry name" value="tRNA_Ile_lys_synt_N"/>
</dbReference>
<evidence type="ECO:0000256" key="4">
    <source>
        <dbReference type="ARBA" id="ARBA00022741"/>
    </source>
</evidence>
<accession>A0A540R5S4</accession>
<comment type="subcellular location">
    <subcellularLocation>
        <location evidence="7">Cytoplasm</location>
    </subcellularLocation>
</comment>
<comment type="function">
    <text evidence="7">Ligates lysine onto the cytidine present at position 34 of the AUA codon-specific tRNA(Ile) that contains the anticodon CAU, in an ATP-dependent manner. Cytidine is converted to lysidine, thus changing the amino acid specificity of the tRNA from methionine to isoleucine.</text>
</comment>
<dbReference type="Gene3D" id="3.40.50.620">
    <property type="entry name" value="HUPs"/>
    <property type="match status" value="1"/>
</dbReference>
<dbReference type="PANTHER" id="PTHR43033">
    <property type="entry name" value="TRNA(ILE)-LYSIDINE SYNTHASE-RELATED"/>
    <property type="match status" value="1"/>
</dbReference>
<evidence type="ECO:0000256" key="2">
    <source>
        <dbReference type="ARBA" id="ARBA00022598"/>
    </source>
</evidence>
<comment type="catalytic activity">
    <reaction evidence="6 7">
        <text>cytidine(34) in tRNA(Ile2) + L-lysine + ATP = lysidine(34) in tRNA(Ile2) + AMP + diphosphate + H(+)</text>
        <dbReference type="Rhea" id="RHEA:43744"/>
        <dbReference type="Rhea" id="RHEA-COMP:10625"/>
        <dbReference type="Rhea" id="RHEA-COMP:10670"/>
        <dbReference type="ChEBI" id="CHEBI:15378"/>
        <dbReference type="ChEBI" id="CHEBI:30616"/>
        <dbReference type="ChEBI" id="CHEBI:32551"/>
        <dbReference type="ChEBI" id="CHEBI:33019"/>
        <dbReference type="ChEBI" id="CHEBI:82748"/>
        <dbReference type="ChEBI" id="CHEBI:83665"/>
        <dbReference type="ChEBI" id="CHEBI:456215"/>
        <dbReference type="EC" id="6.3.4.19"/>
    </reaction>
</comment>
<feature type="domain" description="tRNA(Ile)-lysidine/2-thiocytidine synthase N-terminal" evidence="8">
    <location>
        <begin position="12"/>
        <end position="174"/>
    </location>
</feature>
<evidence type="ECO:0000256" key="6">
    <source>
        <dbReference type="ARBA" id="ARBA00048539"/>
    </source>
</evidence>
<dbReference type="AlphaFoldDB" id="A0A540R5S4"/>
<dbReference type="InterPro" id="IPR011063">
    <property type="entry name" value="TilS/TtcA_N"/>
</dbReference>
<keyword evidence="1 7" id="KW-0963">Cytoplasm</keyword>
<name>A0A540R5S4_9CORY</name>
<reference evidence="10 11" key="1">
    <citation type="submission" date="2019-06" db="EMBL/GenBank/DDBJ databases">
        <title>Draft genome of C. phoceense Strain 272.</title>
        <authorList>
            <person name="Pacheco L.G.C."/>
            <person name="Barberis C.M."/>
            <person name="Almuzara M.N."/>
            <person name="Traglia G.M."/>
            <person name="Santos C.S."/>
            <person name="Rocha D.J.P.G."/>
            <person name="Aguiar E.R.G.R."/>
            <person name="Vay C.A."/>
        </authorList>
    </citation>
    <scope>NUCLEOTIDE SEQUENCE [LARGE SCALE GENOMIC DNA]</scope>
    <source>
        <strain evidence="10 11">272</strain>
    </source>
</reference>
<evidence type="ECO:0000313" key="11">
    <source>
        <dbReference type="Proteomes" id="UP000318080"/>
    </source>
</evidence>
<evidence type="ECO:0000256" key="3">
    <source>
        <dbReference type="ARBA" id="ARBA00022694"/>
    </source>
</evidence>
<keyword evidence="5 7" id="KW-0067">ATP-binding</keyword>
<dbReference type="Proteomes" id="UP000318080">
    <property type="component" value="Unassembled WGS sequence"/>
</dbReference>
<protein>
    <recommendedName>
        <fullName evidence="7">tRNA(Ile)-lysidine synthase</fullName>
        <ecNumber evidence="7">6.3.4.19</ecNumber>
    </recommendedName>
    <alternativeName>
        <fullName evidence="7">tRNA(Ile)-2-lysyl-cytidine synthase</fullName>
    </alternativeName>
    <alternativeName>
        <fullName evidence="7">tRNA(Ile)-lysidine synthetase</fullName>
    </alternativeName>
</protein>
<keyword evidence="2 7" id="KW-0436">Ligase</keyword>
<dbReference type="Pfam" id="PF09179">
    <property type="entry name" value="TilS"/>
    <property type="match status" value="1"/>
</dbReference>
<dbReference type="CDD" id="cd01992">
    <property type="entry name" value="TilS_N"/>
    <property type="match status" value="1"/>
</dbReference>
<dbReference type="Pfam" id="PF01171">
    <property type="entry name" value="ATP_bind_3"/>
    <property type="match status" value="1"/>
</dbReference>
<feature type="binding site" evidence="7">
    <location>
        <begin position="16"/>
        <end position="21"/>
    </location>
    <ligand>
        <name>ATP</name>
        <dbReference type="ChEBI" id="CHEBI:30616"/>
    </ligand>
</feature>
<dbReference type="GO" id="GO:0005737">
    <property type="term" value="C:cytoplasm"/>
    <property type="evidence" value="ECO:0007669"/>
    <property type="project" value="UniProtKB-SubCell"/>
</dbReference>
<dbReference type="InterPro" id="IPR015262">
    <property type="entry name" value="tRNA_Ile_lys_synt_subst-bd"/>
</dbReference>
<keyword evidence="11" id="KW-1185">Reference proteome</keyword>
<evidence type="ECO:0000256" key="1">
    <source>
        <dbReference type="ARBA" id="ARBA00022490"/>
    </source>
</evidence>
<dbReference type="GO" id="GO:0006400">
    <property type="term" value="P:tRNA modification"/>
    <property type="evidence" value="ECO:0007669"/>
    <property type="project" value="UniProtKB-UniRule"/>
</dbReference>
<sequence length="281" mass="29580">MRSVAREHPRLSVGLSGGPDSLALAAALAAEKRGEIVAVCVDHQLQEGSRAVSEEAARQARAWGLAAKVVAVDAGRGEAEARVARYRALAAEGVPVCVAHTAEDQAETLLLTALRGQTGGMAPRAEIEGCVVLRPLLEARRADTEGACRELGVEPWRDPHNERADFRRVRIRREVLPLLGDIVGGDAVAPLARAAAQTVDDDVALDTAPTDDCAELAALPAARRRRAIAAWLQASGAPVTGWGIEGIGKLCTDWHGQGGIAVGARLEVRRVGGKLALLHQL</sequence>
<dbReference type="InterPro" id="IPR014729">
    <property type="entry name" value="Rossmann-like_a/b/a_fold"/>
</dbReference>
<evidence type="ECO:0000313" key="10">
    <source>
        <dbReference type="EMBL" id="TQE43083.1"/>
    </source>
</evidence>
<feature type="domain" description="tRNA(Ile)-lysidine synthase substrate-binding" evidence="9">
    <location>
        <begin position="212"/>
        <end position="275"/>
    </location>
</feature>
<proteinExistence type="inferred from homology"/>
<evidence type="ECO:0000256" key="5">
    <source>
        <dbReference type="ARBA" id="ARBA00022840"/>
    </source>
</evidence>
<comment type="caution">
    <text evidence="10">The sequence shown here is derived from an EMBL/GenBank/DDBJ whole genome shotgun (WGS) entry which is preliminary data.</text>
</comment>